<proteinExistence type="predicted"/>
<dbReference type="InterPro" id="IPR011044">
    <property type="entry name" value="Quino_amine_DH_bsu"/>
</dbReference>
<sequence length="598" mass="70570">MPFNNRFKNFRTIIYLLIVIIVYFIIFWAYSNVDGKENVSVNTGTIDIVDIKNDKKLDYKPFEFEKEYGIILGGFDGIYVFDFKTNSIIENLRTGKYISEVIKEKNILYLTDREGLKIYDFSNIKEPKLINSFNTYGESLAFDKVEDFVYLADGKNGIVSFKIEEDFNILIEQHVKLNGIVLSILHYDDFIFAMGPKLGLLTFEIKDGKIFEYSHYNDFINPTSMQIFEDNIYLLDEYKGLYMFDIKDIINDANTQPVKIYPLEMTSSFYVNKDGIFYANSKGIFDLAGDEIIRENFDRTKIKVNDNLIYISQREKGFKVYDILKKEYVYKYNILNYINNFKVFENGILIEDSSNIMFMDNEMKKIWDINLNGEVLKYSKGFLVSGDTFFSIVDNKKKVTYDSTINVNNFKSINIGDFIINEDGIFRFENFDNLYAGKVNDLCEWSNGFLFNDDNNIYFYDYENYEVTKKFFHTNKIQGVFTFENGIIFYTNYSFYILNNDFDVIDSFQYDIKPDNFIVSENKVFFTIQSRFFVVDIFNTDRYKIKEMELPIVDIDYFENKVYISLSSEGIIWYDINENLDLEKLGEVLIFNANNFLL</sequence>
<feature type="transmembrane region" description="Helical" evidence="1">
    <location>
        <begin position="12"/>
        <end position="30"/>
    </location>
</feature>
<dbReference type="RefSeq" id="WP_109605133.1">
    <property type="nucleotide sequence ID" value="NZ_QGGI01000012.1"/>
</dbReference>
<name>A0AA45HID3_9BACT</name>
<keyword evidence="3" id="KW-1185">Reference proteome</keyword>
<dbReference type="AlphaFoldDB" id="A0AA45HID3"/>
<accession>A0AA45HID3</accession>
<evidence type="ECO:0000313" key="2">
    <source>
        <dbReference type="EMBL" id="PWJ90555.1"/>
    </source>
</evidence>
<evidence type="ECO:0000256" key="1">
    <source>
        <dbReference type="SAM" id="Phobius"/>
    </source>
</evidence>
<dbReference type="Proteomes" id="UP000245921">
    <property type="component" value="Unassembled WGS sequence"/>
</dbReference>
<evidence type="ECO:0008006" key="4">
    <source>
        <dbReference type="Google" id="ProtNLM"/>
    </source>
</evidence>
<comment type="caution">
    <text evidence="2">The sequence shown here is derived from an EMBL/GenBank/DDBJ whole genome shotgun (WGS) entry which is preliminary data.</text>
</comment>
<dbReference type="EMBL" id="QGGI01000012">
    <property type="protein sequence ID" value="PWJ90555.1"/>
    <property type="molecule type" value="Genomic_DNA"/>
</dbReference>
<keyword evidence="1" id="KW-1133">Transmembrane helix</keyword>
<gene>
    <name evidence="2" type="ORF">C7380_11223</name>
</gene>
<keyword evidence="1" id="KW-0472">Membrane</keyword>
<keyword evidence="1" id="KW-0812">Transmembrane</keyword>
<protein>
    <recommendedName>
        <fullName evidence="4">LVIVD repeat-containing protein</fullName>
    </recommendedName>
</protein>
<organism evidence="2 3">
    <name type="scientific">Oceanotoga teriensis</name>
    <dbReference type="NCBI Taxonomy" id="515440"/>
    <lineage>
        <taxon>Bacteria</taxon>
        <taxon>Thermotogati</taxon>
        <taxon>Thermotogota</taxon>
        <taxon>Thermotogae</taxon>
        <taxon>Petrotogales</taxon>
        <taxon>Petrotogaceae</taxon>
        <taxon>Oceanotoga</taxon>
    </lineage>
</organism>
<dbReference type="SUPFAM" id="SSF50969">
    <property type="entry name" value="YVTN repeat-like/Quinoprotein amine dehydrogenase"/>
    <property type="match status" value="1"/>
</dbReference>
<reference evidence="2 3" key="1">
    <citation type="submission" date="2018-05" db="EMBL/GenBank/DDBJ databases">
        <title>Genomic Encyclopedia of Type Strains, Phase IV (KMG-IV): sequencing the most valuable type-strain genomes for metagenomic binning, comparative biology and taxonomic classification.</title>
        <authorList>
            <person name="Goeker M."/>
        </authorList>
    </citation>
    <scope>NUCLEOTIDE SEQUENCE [LARGE SCALE GENOMIC DNA]</scope>
    <source>
        <strain evidence="2 3">DSM 24906</strain>
    </source>
</reference>
<evidence type="ECO:0000313" key="3">
    <source>
        <dbReference type="Proteomes" id="UP000245921"/>
    </source>
</evidence>
<dbReference type="SUPFAM" id="SSF63825">
    <property type="entry name" value="YWTD domain"/>
    <property type="match status" value="1"/>
</dbReference>